<evidence type="ECO:0000313" key="1">
    <source>
        <dbReference type="EMBL" id="KAH7955515.1"/>
    </source>
</evidence>
<comment type="caution">
    <text evidence="1">The sequence shown here is derived from an EMBL/GenBank/DDBJ whole genome shotgun (WGS) entry which is preliminary data.</text>
</comment>
<evidence type="ECO:0008006" key="3">
    <source>
        <dbReference type="Google" id="ProtNLM"/>
    </source>
</evidence>
<organism evidence="1 2">
    <name type="scientific">Rhipicephalus sanguineus</name>
    <name type="common">Brown dog tick</name>
    <name type="synonym">Ixodes sanguineus</name>
    <dbReference type="NCBI Taxonomy" id="34632"/>
    <lineage>
        <taxon>Eukaryota</taxon>
        <taxon>Metazoa</taxon>
        <taxon>Ecdysozoa</taxon>
        <taxon>Arthropoda</taxon>
        <taxon>Chelicerata</taxon>
        <taxon>Arachnida</taxon>
        <taxon>Acari</taxon>
        <taxon>Parasitiformes</taxon>
        <taxon>Ixodida</taxon>
        <taxon>Ixodoidea</taxon>
        <taxon>Ixodidae</taxon>
        <taxon>Rhipicephalinae</taxon>
        <taxon>Rhipicephalus</taxon>
        <taxon>Rhipicephalus</taxon>
    </lineage>
</organism>
<sequence>MALPPWENVVRVPADGGTVASRTLGAGGEATHDDIALLAHSPDELQALLDICGDTMATLHLRFNPQKCGVMVWGPKSYSGEAWSLQGSTLQCTDRLLNKVGTSHTKPAGPISPPHCLSGIHAGRVKVAVPAVSTRQLVRQQEREEWVRTAEKKSSMTVYMMGKGDIAKEAFFDNSRGSGLLAEARSGVLRTRQWRAHYVDRQQTQCILCNAAEETIEHIVLQCPKIHPPSETTSLQTALGFVEGEDQRKGARTYVELTKQRLEHWGRYGAPR</sequence>
<evidence type="ECO:0000313" key="2">
    <source>
        <dbReference type="Proteomes" id="UP000821837"/>
    </source>
</evidence>
<gene>
    <name evidence="1" type="ORF">HPB52_001189</name>
</gene>
<reference evidence="1" key="1">
    <citation type="journal article" date="2020" name="Cell">
        <title>Large-Scale Comparative Analyses of Tick Genomes Elucidate Their Genetic Diversity and Vector Capacities.</title>
        <authorList>
            <consortium name="Tick Genome and Microbiome Consortium (TIGMIC)"/>
            <person name="Jia N."/>
            <person name="Wang J."/>
            <person name="Shi W."/>
            <person name="Du L."/>
            <person name="Sun Y."/>
            <person name="Zhan W."/>
            <person name="Jiang J.F."/>
            <person name="Wang Q."/>
            <person name="Zhang B."/>
            <person name="Ji P."/>
            <person name="Bell-Sakyi L."/>
            <person name="Cui X.M."/>
            <person name="Yuan T.T."/>
            <person name="Jiang B.G."/>
            <person name="Yang W.F."/>
            <person name="Lam T.T."/>
            <person name="Chang Q.C."/>
            <person name="Ding S.J."/>
            <person name="Wang X.J."/>
            <person name="Zhu J.G."/>
            <person name="Ruan X.D."/>
            <person name="Zhao L."/>
            <person name="Wei J.T."/>
            <person name="Ye R.Z."/>
            <person name="Que T.C."/>
            <person name="Du C.H."/>
            <person name="Zhou Y.H."/>
            <person name="Cheng J.X."/>
            <person name="Dai P.F."/>
            <person name="Guo W.B."/>
            <person name="Han X.H."/>
            <person name="Huang E.J."/>
            <person name="Li L.F."/>
            <person name="Wei W."/>
            <person name="Gao Y.C."/>
            <person name="Liu J.Z."/>
            <person name="Shao H.Z."/>
            <person name="Wang X."/>
            <person name="Wang C.C."/>
            <person name="Yang T.C."/>
            <person name="Huo Q.B."/>
            <person name="Li W."/>
            <person name="Chen H.Y."/>
            <person name="Chen S.E."/>
            <person name="Zhou L.G."/>
            <person name="Ni X.B."/>
            <person name="Tian J.H."/>
            <person name="Sheng Y."/>
            <person name="Liu T."/>
            <person name="Pan Y.S."/>
            <person name="Xia L.Y."/>
            <person name="Li J."/>
            <person name="Zhao F."/>
            <person name="Cao W.C."/>
        </authorList>
    </citation>
    <scope>NUCLEOTIDE SEQUENCE</scope>
    <source>
        <strain evidence="1">Rsan-2018</strain>
    </source>
</reference>
<dbReference type="EMBL" id="JABSTV010001250">
    <property type="protein sequence ID" value="KAH7955515.1"/>
    <property type="molecule type" value="Genomic_DNA"/>
</dbReference>
<name>A0A9D4PTL7_RHISA</name>
<protein>
    <recommendedName>
        <fullName evidence="3">Tick transposon</fullName>
    </recommendedName>
</protein>
<dbReference type="VEuPathDB" id="VectorBase:RSAN_026207"/>
<reference evidence="1" key="2">
    <citation type="submission" date="2021-09" db="EMBL/GenBank/DDBJ databases">
        <authorList>
            <person name="Jia N."/>
            <person name="Wang J."/>
            <person name="Shi W."/>
            <person name="Du L."/>
            <person name="Sun Y."/>
            <person name="Zhan W."/>
            <person name="Jiang J."/>
            <person name="Wang Q."/>
            <person name="Zhang B."/>
            <person name="Ji P."/>
            <person name="Sakyi L.B."/>
            <person name="Cui X."/>
            <person name="Yuan T."/>
            <person name="Jiang B."/>
            <person name="Yang W."/>
            <person name="Lam T.T.-Y."/>
            <person name="Chang Q."/>
            <person name="Ding S."/>
            <person name="Wang X."/>
            <person name="Zhu J."/>
            <person name="Ruan X."/>
            <person name="Zhao L."/>
            <person name="Wei J."/>
            <person name="Que T."/>
            <person name="Du C."/>
            <person name="Cheng J."/>
            <person name="Dai P."/>
            <person name="Han X."/>
            <person name="Huang E."/>
            <person name="Gao Y."/>
            <person name="Liu J."/>
            <person name="Shao H."/>
            <person name="Ye R."/>
            <person name="Li L."/>
            <person name="Wei W."/>
            <person name="Wang X."/>
            <person name="Wang C."/>
            <person name="Huo Q."/>
            <person name="Li W."/>
            <person name="Guo W."/>
            <person name="Chen H."/>
            <person name="Chen S."/>
            <person name="Zhou L."/>
            <person name="Zhou L."/>
            <person name="Ni X."/>
            <person name="Tian J."/>
            <person name="Zhou Y."/>
            <person name="Sheng Y."/>
            <person name="Liu T."/>
            <person name="Pan Y."/>
            <person name="Xia L."/>
            <person name="Li J."/>
            <person name="Zhao F."/>
            <person name="Cao W."/>
        </authorList>
    </citation>
    <scope>NUCLEOTIDE SEQUENCE</scope>
    <source>
        <strain evidence="1">Rsan-2018</strain>
        <tissue evidence="1">Larvae</tissue>
    </source>
</reference>
<keyword evidence="2" id="KW-1185">Reference proteome</keyword>
<dbReference type="Proteomes" id="UP000821837">
    <property type="component" value="Unassembled WGS sequence"/>
</dbReference>
<dbReference type="AlphaFoldDB" id="A0A9D4PTL7"/>
<accession>A0A9D4PTL7</accession>
<proteinExistence type="predicted"/>